<name>A0ABY1PJF3_9FLAO</name>
<reference evidence="1 2" key="1">
    <citation type="submission" date="2017-05" db="EMBL/GenBank/DDBJ databases">
        <authorList>
            <person name="Varghese N."/>
            <person name="Submissions S."/>
        </authorList>
    </citation>
    <scope>NUCLEOTIDE SEQUENCE [LARGE SCALE GENOMIC DNA]</scope>
    <source>
        <strain evidence="1 2">DSM 28214</strain>
    </source>
</reference>
<proteinExistence type="predicted"/>
<gene>
    <name evidence="1" type="ORF">SAMN06264346_12129</name>
</gene>
<evidence type="ECO:0000313" key="1">
    <source>
        <dbReference type="EMBL" id="SMP35649.1"/>
    </source>
</evidence>
<accession>A0ABY1PJF3</accession>
<evidence type="ECO:0000313" key="2">
    <source>
        <dbReference type="Proteomes" id="UP001157960"/>
    </source>
</evidence>
<keyword evidence="2" id="KW-1185">Reference proteome</keyword>
<comment type="caution">
    <text evidence="1">The sequence shown here is derived from an EMBL/GenBank/DDBJ whole genome shotgun (WGS) entry which is preliminary data.</text>
</comment>
<dbReference type="EMBL" id="FXTZ01000021">
    <property type="protein sequence ID" value="SMP35649.1"/>
    <property type="molecule type" value="Genomic_DNA"/>
</dbReference>
<sequence>MLYKTSFRCFQHDKLYSDYLSQIWQIFLKHNHPHNLLNLRETKKQKAVQTEQLKKNYFKTSTSIALSSKTLMNALV</sequence>
<organism evidence="1 2">
    <name type="scientific">Chryseobacterium profundimaris</name>
    <dbReference type="NCBI Taxonomy" id="1387275"/>
    <lineage>
        <taxon>Bacteria</taxon>
        <taxon>Pseudomonadati</taxon>
        <taxon>Bacteroidota</taxon>
        <taxon>Flavobacteriia</taxon>
        <taxon>Flavobacteriales</taxon>
        <taxon>Weeksellaceae</taxon>
        <taxon>Chryseobacterium group</taxon>
        <taxon>Chryseobacterium</taxon>
    </lineage>
</organism>
<dbReference type="Proteomes" id="UP001157960">
    <property type="component" value="Unassembled WGS sequence"/>
</dbReference>
<protein>
    <submittedName>
        <fullName evidence="1">Uncharacterized protein</fullName>
    </submittedName>
</protein>